<name>A0A5C3MKE9_9AGAM</name>
<keyword evidence="3" id="KW-1185">Reference proteome</keyword>
<feature type="compositionally biased region" description="Basic and acidic residues" evidence="1">
    <location>
        <begin position="27"/>
        <end position="43"/>
    </location>
</feature>
<gene>
    <name evidence="2" type="ORF">OE88DRAFT_1640271</name>
</gene>
<dbReference type="Proteomes" id="UP000305948">
    <property type="component" value="Unassembled WGS sequence"/>
</dbReference>
<reference evidence="2 3" key="1">
    <citation type="journal article" date="2019" name="Nat. Ecol. Evol.">
        <title>Megaphylogeny resolves global patterns of mushroom evolution.</title>
        <authorList>
            <person name="Varga T."/>
            <person name="Krizsan K."/>
            <person name="Foldi C."/>
            <person name="Dima B."/>
            <person name="Sanchez-Garcia M."/>
            <person name="Sanchez-Ramirez S."/>
            <person name="Szollosi G.J."/>
            <person name="Szarkandi J.G."/>
            <person name="Papp V."/>
            <person name="Albert L."/>
            <person name="Andreopoulos W."/>
            <person name="Angelini C."/>
            <person name="Antonin V."/>
            <person name="Barry K.W."/>
            <person name="Bougher N.L."/>
            <person name="Buchanan P."/>
            <person name="Buyck B."/>
            <person name="Bense V."/>
            <person name="Catcheside P."/>
            <person name="Chovatia M."/>
            <person name="Cooper J."/>
            <person name="Damon W."/>
            <person name="Desjardin D."/>
            <person name="Finy P."/>
            <person name="Geml J."/>
            <person name="Haridas S."/>
            <person name="Hughes K."/>
            <person name="Justo A."/>
            <person name="Karasinski D."/>
            <person name="Kautmanova I."/>
            <person name="Kiss B."/>
            <person name="Kocsube S."/>
            <person name="Kotiranta H."/>
            <person name="LaButti K.M."/>
            <person name="Lechner B.E."/>
            <person name="Liimatainen K."/>
            <person name="Lipzen A."/>
            <person name="Lukacs Z."/>
            <person name="Mihaltcheva S."/>
            <person name="Morgado L.N."/>
            <person name="Niskanen T."/>
            <person name="Noordeloos M.E."/>
            <person name="Ohm R.A."/>
            <person name="Ortiz-Santana B."/>
            <person name="Ovrebo C."/>
            <person name="Racz N."/>
            <person name="Riley R."/>
            <person name="Savchenko A."/>
            <person name="Shiryaev A."/>
            <person name="Soop K."/>
            <person name="Spirin V."/>
            <person name="Szebenyi C."/>
            <person name="Tomsovsky M."/>
            <person name="Tulloss R.E."/>
            <person name="Uehling J."/>
            <person name="Grigoriev I.V."/>
            <person name="Vagvolgyi C."/>
            <person name="Papp T."/>
            <person name="Martin F.M."/>
            <person name="Miettinen O."/>
            <person name="Hibbett D.S."/>
            <person name="Nagy L.G."/>
        </authorList>
    </citation>
    <scope>NUCLEOTIDE SEQUENCE [LARGE SCALE GENOMIC DNA]</scope>
    <source>
        <strain evidence="2 3">OMC1185</strain>
    </source>
</reference>
<protein>
    <submittedName>
        <fullName evidence="2">Uncharacterized protein</fullName>
    </submittedName>
</protein>
<dbReference type="STRING" id="5364.A0A5C3MKE9"/>
<sequence>MPQCRILDLARLPKAGKLKSIRFRRNTPGDHRPAVAGRDIREDDLYDPTHPATNVPRVLLHKSFPRYKNPFLQVEAVPKAMLARIDRQGSRPSPLNPPSVPTPEWSSVITMSAPMIVEQLSANNGTVKRKVAWRIKTALNLIVTRGADVRTVRNVKGKEQKLLVEGEPSRDLIRQDWTYVFVPALEVYRMPYEILIPMLREALLLITARAHVLEKRWAALAPRPRLNAENVRFLRLWRYPF</sequence>
<evidence type="ECO:0000313" key="3">
    <source>
        <dbReference type="Proteomes" id="UP000305948"/>
    </source>
</evidence>
<evidence type="ECO:0000256" key="1">
    <source>
        <dbReference type="SAM" id="MobiDB-lite"/>
    </source>
</evidence>
<accession>A0A5C3MKE9</accession>
<proteinExistence type="predicted"/>
<dbReference type="AlphaFoldDB" id="A0A5C3MKE9"/>
<dbReference type="EMBL" id="ML213570">
    <property type="protein sequence ID" value="TFK45183.1"/>
    <property type="molecule type" value="Genomic_DNA"/>
</dbReference>
<dbReference type="OrthoDB" id="3265918at2759"/>
<evidence type="ECO:0000313" key="2">
    <source>
        <dbReference type="EMBL" id="TFK45183.1"/>
    </source>
</evidence>
<organism evidence="2 3">
    <name type="scientific">Heliocybe sulcata</name>
    <dbReference type="NCBI Taxonomy" id="5364"/>
    <lineage>
        <taxon>Eukaryota</taxon>
        <taxon>Fungi</taxon>
        <taxon>Dikarya</taxon>
        <taxon>Basidiomycota</taxon>
        <taxon>Agaricomycotina</taxon>
        <taxon>Agaricomycetes</taxon>
        <taxon>Gloeophyllales</taxon>
        <taxon>Gloeophyllaceae</taxon>
        <taxon>Heliocybe</taxon>
    </lineage>
</organism>
<feature type="region of interest" description="Disordered" evidence="1">
    <location>
        <begin position="24"/>
        <end position="52"/>
    </location>
</feature>